<name>A0A0F9PE63_9ZZZZ</name>
<accession>A0A0F9PE63</accession>
<reference evidence="1" key="1">
    <citation type="journal article" date="2015" name="Nature">
        <title>Complex archaea that bridge the gap between prokaryotes and eukaryotes.</title>
        <authorList>
            <person name="Spang A."/>
            <person name="Saw J.H."/>
            <person name="Jorgensen S.L."/>
            <person name="Zaremba-Niedzwiedzka K."/>
            <person name="Martijn J."/>
            <person name="Lind A.E."/>
            <person name="van Eijk R."/>
            <person name="Schleper C."/>
            <person name="Guy L."/>
            <person name="Ettema T.J."/>
        </authorList>
    </citation>
    <scope>NUCLEOTIDE SEQUENCE</scope>
</reference>
<sequence>MPEIGEIKLGKLIGQKCPDKFIYSACLACGKRRWSALVKGMPRNLRCCSCANSLKPHYSGDKNYHWKGGRNLDSNGYVFVYVLRDDFFYPMANKHGYIREHRLVVAKALGRCLHSWEIVHHKHDKYPAGSIEDKQDNRYPENLQLVSDIGHKQITFFENRVTMLESKIDKLLEGQKELNTQIRLLRWENKQLAERPQW</sequence>
<protein>
    <recommendedName>
        <fullName evidence="2">HNH nuclease domain-containing protein</fullName>
    </recommendedName>
</protein>
<evidence type="ECO:0008006" key="2">
    <source>
        <dbReference type="Google" id="ProtNLM"/>
    </source>
</evidence>
<gene>
    <name evidence="1" type="ORF">LCGC14_1226340</name>
</gene>
<dbReference type="AlphaFoldDB" id="A0A0F9PE63"/>
<evidence type="ECO:0000313" key="1">
    <source>
        <dbReference type="EMBL" id="KKM91657.1"/>
    </source>
</evidence>
<dbReference type="EMBL" id="LAZR01006505">
    <property type="protein sequence ID" value="KKM91657.1"/>
    <property type="molecule type" value="Genomic_DNA"/>
</dbReference>
<comment type="caution">
    <text evidence="1">The sequence shown here is derived from an EMBL/GenBank/DDBJ whole genome shotgun (WGS) entry which is preliminary data.</text>
</comment>
<organism evidence="1">
    <name type="scientific">marine sediment metagenome</name>
    <dbReference type="NCBI Taxonomy" id="412755"/>
    <lineage>
        <taxon>unclassified sequences</taxon>
        <taxon>metagenomes</taxon>
        <taxon>ecological metagenomes</taxon>
    </lineage>
</organism>
<proteinExistence type="predicted"/>